<dbReference type="GO" id="GO:0015807">
    <property type="term" value="P:L-amino acid transport"/>
    <property type="evidence" value="ECO:0007669"/>
    <property type="project" value="TreeGrafter"/>
</dbReference>
<proteinExistence type="inferred from homology"/>
<dbReference type="GO" id="GO:0016887">
    <property type="term" value="F:ATP hydrolysis activity"/>
    <property type="evidence" value="ECO:0007669"/>
    <property type="project" value="InterPro"/>
</dbReference>
<keyword evidence="4" id="KW-0547">Nucleotide-binding</keyword>
<keyword evidence="2" id="KW-0813">Transport</keyword>
<dbReference type="PANTHER" id="PTHR43820:SF4">
    <property type="entry name" value="HIGH-AFFINITY BRANCHED-CHAIN AMINO ACID TRANSPORT ATP-BINDING PROTEIN LIVF"/>
    <property type="match status" value="1"/>
</dbReference>
<comment type="similarity">
    <text evidence="1">Belongs to the ABC transporter superfamily.</text>
</comment>
<keyword evidence="6" id="KW-0029">Amino-acid transport</keyword>
<dbReference type="InterPro" id="IPR003593">
    <property type="entry name" value="AAA+_ATPase"/>
</dbReference>
<dbReference type="Gene3D" id="3.40.50.300">
    <property type="entry name" value="P-loop containing nucleotide triphosphate hydrolases"/>
    <property type="match status" value="1"/>
</dbReference>
<dbReference type="InterPro" id="IPR003439">
    <property type="entry name" value="ABC_transporter-like_ATP-bd"/>
</dbReference>
<dbReference type="PROSITE" id="PS50893">
    <property type="entry name" value="ABC_TRANSPORTER_2"/>
    <property type="match status" value="1"/>
</dbReference>
<keyword evidence="5 8" id="KW-0067">ATP-binding</keyword>
<dbReference type="InterPro" id="IPR017871">
    <property type="entry name" value="ABC_transporter-like_CS"/>
</dbReference>
<feature type="domain" description="ABC transporter" evidence="7">
    <location>
        <begin position="11"/>
        <end position="230"/>
    </location>
</feature>
<evidence type="ECO:0000256" key="6">
    <source>
        <dbReference type="ARBA" id="ARBA00022970"/>
    </source>
</evidence>
<dbReference type="PROSITE" id="PS00211">
    <property type="entry name" value="ABC_TRANSPORTER_1"/>
    <property type="match status" value="1"/>
</dbReference>
<evidence type="ECO:0000256" key="2">
    <source>
        <dbReference type="ARBA" id="ARBA00022448"/>
    </source>
</evidence>
<protein>
    <submittedName>
        <fullName evidence="8">ATP-binding cassette domain-containing protein</fullName>
    </submittedName>
</protein>
<evidence type="ECO:0000256" key="4">
    <source>
        <dbReference type="ARBA" id="ARBA00022741"/>
    </source>
</evidence>
<sequence>MAKTSEKKELLRVAGLDAGYGHVKVIRGAHLSVAAGEVVGLVGRNGAGKTTFLSSLIGMLGSTRGSIRLGGQELAGLPTHERVRQGLVISPSGGRLFKSLTVEENLLLGLAQASAADLEPVLALFPELEKLRTRHAGKLSGGERQMVAIGRALMLKPRLLLLDEPSEGLAPIVVLRVAEALKALRRTGIAMLVAEQNVKFTDLICERWFHIDKGVISPLAGHEAQAAGQA</sequence>
<dbReference type="RefSeq" id="WP_094437669.1">
    <property type="nucleotide sequence ID" value="NZ_NKDB02000004.1"/>
</dbReference>
<dbReference type="AlphaFoldDB" id="A0A3R7GZS2"/>
<dbReference type="PANTHER" id="PTHR43820">
    <property type="entry name" value="HIGH-AFFINITY BRANCHED-CHAIN AMINO ACID TRANSPORT ATP-BINDING PROTEIN LIVF"/>
    <property type="match status" value="1"/>
</dbReference>
<dbReference type="InterPro" id="IPR027417">
    <property type="entry name" value="P-loop_NTPase"/>
</dbReference>
<comment type="caution">
    <text evidence="8">The sequence shown here is derived from an EMBL/GenBank/DDBJ whole genome shotgun (WGS) entry which is preliminary data.</text>
</comment>
<dbReference type="EMBL" id="NKDB02000004">
    <property type="protein sequence ID" value="RKJ95160.1"/>
    <property type="molecule type" value="Genomic_DNA"/>
</dbReference>
<dbReference type="GO" id="GO:0005524">
    <property type="term" value="F:ATP binding"/>
    <property type="evidence" value="ECO:0007669"/>
    <property type="project" value="UniProtKB-KW"/>
</dbReference>
<keyword evidence="3" id="KW-0472">Membrane</keyword>
<accession>A0A3R7GZS2</accession>
<evidence type="ECO:0000256" key="3">
    <source>
        <dbReference type="ARBA" id="ARBA00022475"/>
    </source>
</evidence>
<name>A0A3R7GZS2_9BURK</name>
<dbReference type="SUPFAM" id="SSF52540">
    <property type="entry name" value="P-loop containing nucleoside triphosphate hydrolases"/>
    <property type="match status" value="1"/>
</dbReference>
<dbReference type="InterPro" id="IPR052156">
    <property type="entry name" value="BCAA_Transport_ATP-bd_LivF"/>
</dbReference>
<evidence type="ECO:0000256" key="1">
    <source>
        <dbReference type="ARBA" id="ARBA00005417"/>
    </source>
</evidence>
<evidence type="ECO:0000256" key="5">
    <source>
        <dbReference type="ARBA" id="ARBA00022840"/>
    </source>
</evidence>
<dbReference type="Pfam" id="PF00005">
    <property type="entry name" value="ABC_tran"/>
    <property type="match status" value="1"/>
</dbReference>
<gene>
    <name evidence="8" type="ORF">CE154_018825</name>
</gene>
<dbReference type="GO" id="GO:0015658">
    <property type="term" value="F:branched-chain amino acid transmembrane transporter activity"/>
    <property type="evidence" value="ECO:0007669"/>
    <property type="project" value="TreeGrafter"/>
</dbReference>
<dbReference type="Proteomes" id="UP000216225">
    <property type="component" value="Unassembled WGS sequence"/>
</dbReference>
<evidence type="ECO:0000313" key="9">
    <source>
        <dbReference type="Proteomes" id="UP000216225"/>
    </source>
</evidence>
<dbReference type="SMART" id="SM00382">
    <property type="entry name" value="AAA"/>
    <property type="match status" value="1"/>
</dbReference>
<evidence type="ECO:0000259" key="7">
    <source>
        <dbReference type="PROSITE" id="PS50893"/>
    </source>
</evidence>
<organism evidence="8 9">
    <name type="scientific">Alicycliphilus denitrificans</name>
    <dbReference type="NCBI Taxonomy" id="179636"/>
    <lineage>
        <taxon>Bacteria</taxon>
        <taxon>Pseudomonadati</taxon>
        <taxon>Pseudomonadota</taxon>
        <taxon>Betaproteobacteria</taxon>
        <taxon>Burkholderiales</taxon>
        <taxon>Comamonadaceae</taxon>
        <taxon>Alicycliphilus</taxon>
    </lineage>
</organism>
<evidence type="ECO:0000313" key="8">
    <source>
        <dbReference type="EMBL" id="RKJ95160.1"/>
    </source>
</evidence>
<keyword evidence="3" id="KW-1003">Cell membrane</keyword>
<reference evidence="8 9" key="1">
    <citation type="submission" date="2018-09" db="EMBL/GenBank/DDBJ databases">
        <title>Genome comparison of Alicycliphilus sp. BQ1, a polyurethanolytic bacterium, with its closest phylogenetic relatives Alicycliphilus denitrificans BC and K601, unable to attack polyurethane.</title>
        <authorList>
            <person name="Loza-Tavera H."/>
            <person name="Lozano L."/>
            <person name="Cevallos M."/>
            <person name="Maya-Lucas O."/>
            <person name="Garcia-Mena J."/>
            <person name="Hernandez J."/>
        </authorList>
    </citation>
    <scope>NUCLEOTIDE SEQUENCE [LARGE SCALE GENOMIC DNA]</scope>
    <source>
        <strain evidence="8 9">BQ1</strain>
    </source>
</reference>